<dbReference type="AlphaFoldDB" id="A0A1U7ZBL4"/>
<dbReference type="GO" id="GO:0071339">
    <property type="term" value="C:MLL1 complex"/>
    <property type="evidence" value="ECO:0007669"/>
    <property type="project" value="InterPro"/>
</dbReference>
<dbReference type="InterPro" id="IPR008984">
    <property type="entry name" value="SMAD_FHA_dom_sf"/>
</dbReference>
<dbReference type="PROSITE" id="PS50006">
    <property type="entry name" value="FHA_DOMAIN"/>
    <property type="match status" value="1"/>
</dbReference>
<dbReference type="GeneID" id="104592404"/>
<evidence type="ECO:0000313" key="3">
    <source>
        <dbReference type="RefSeq" id="XP_010250062.1"/>
    </source>
</evidence>
<feature type="region of interest" description="Disordered" evidence="1">
    <location>
        <begin position="728"/>
        <end position="751"/>
    </location>
</feature>
<proteinExistence type="predicted"/>
<evidence type="ECO:0000256" key="1">
    <source>
        <dbReference type="SAM" id="MobiDB-lite"/>
    </source>
</evidence>
<dbReference type="SMART" id="SM00240">
    <property type="entry name" value="FHA"/>
    <property type="match status" value="1"/>
</dbReference>
<evidence type="ECO:0000313" key="2">
    <source>
        <dbReference type="Proteomes" id="UP000189703"/>
    </source>
</evidence>
<name>A0A1U7ZBL4_NELNU</name>
<dbReference type="PANTHER" id="PTHR13233">
    <property type="entry name" value="MICROSPHERULE PROTEIN 1"/>
    <property type="match status" value="1"/>
</dbReference>
<dbReference type="KEGG" id="nnu:104592404"/>
<dbReference type="GO" id="GO:0045944">
    <property type="term" value="P:positive regulation of transcription by RNA polymerase II"/>
    <property type="evidence" value="ECO:0000318"/>
    <property type="project" value="GO_Central"/>
</dbReference>
<dbReference type="Pfam" id="PF13325">
    <property type="entry name" value="MCRS_N"/>
    <property type="match status" value="1"/>
</dbReference>
<dbReference type="InterPro" id="IPR037912">
    <property type="entry name" value="MCRS1"/>
</dbReference>
<keyword evidence="2" id="KW-1185">Reference proteome</keyword>
<protein>
    <submittedName>
        <fullName evidence="3">Uncharacterized protein LOC104592404 isoform X1</fullName>
    </submittedName>
</protein>
<dbReference type="FunCoup" id="A0A1U7ZBL4">
    <property type="interactions" value="3575"/>
</dbReference>
<gene>
    <name evidence="3" type="primary">LOC104592404</name>
</gene>
<dbReference type="Pfam" id="PF00498">
    <property type="entry name" value="FHA"/>
    <property type="match status" value="1"/>
</dbReference>
<dbReference type="eggNOG" id="KOG2293">
    <property type="taxonomic scope" value="Eukaryota"/>
</dbReference>
<dbReference type="Gene3D" id="2.60.200.20">
    <property type="match status" value="1"/>
</dbReference>
<dbReference type="GO" id="GO:0044545">
    <property type="term" value="C:NSL complex"/>
    <property type="evidence" value="ECO:0000318"/>
    <property type="project" value="GO_Central"/>
</dbReference>
<dbReference type="InterPro" id="IPR025999">
    <property type="entry name" value="MCRS_N"/>
</dbReference>
<sequence length="946" mass="103089">MGVLAPISHWIPEDDLLLKNAVEAGASLESLAKGAVRFSRRFTIRELQDRWYSLLYDADIAAEASARMVEFELSVENLSSKSNRSGNIKGNQCAPGKRKTESIRSHYYAMRKRICNEPCNSVDTNFLVAPNVHAGNGGGCQEQLTLPSEPPFGNCMLGNPISNHLGLQETDFDIVCHAFPQIVGDSTDVAGYVEGTAHVFHSGNADAFDNHPDLYGGAVRNGKGHSFEHDDVHRDIPHILGENPSVFGNCTGPQEVGPSQEPPVNNLFETENIEGKPSSTFGSVNTNPRSVCSGFGHSQGFSSPVPDCGAAFQQLGCSSPLARMPIWETIQDAPTSAVPIDVSLGDKDQVTGDTLTCPDNAGAAKVSTLGYEVKSEPKLEEIACADVLPTKTTILDGDFMDLSDSLLNFGNDEELLFIDADGKDIMDTSCLDGLDSILLSSPSDIHQGHMPSITEPKASVLPDTCLSTAEGGCPGESSDIGYALHPGSVSGHKLCEFESTMPTSTPVENIDSLELHNGVICCRLNMEDPEIPCNDDIFIPNQMESLSASSEMQHEYKGSKNPSSAKDLSDNRKASEQGLRFIKEEEGEIPARPLQAPRMELEVLPDRGPGHPVSCCGVKSELHESGSLGMAFRHVGTVCGDPSQCRPLPDSVQARSLKEVITKAEIGKHHDFNSLVDPFLEKQVHASDHTKSCPRNIVRGCKVEEDVPIAIAAQKNLSSNAEPCSVEMASSKPDINPLTSDQEEQLSESDGDVPYFSDVEAMILDMDLGPDDQDSYFSREVSRYQCEDAKRAIIRLELGFQSYMERDIISHGAFAVLYGRHLKHYIRKPEVLLGRATDDINVDIDLGREGRANKISRRQAIIKMDEDGVFFMKNLGKSSILVNGKEVATAQCTSLGSSSLIEIRGMRLMFETSQSSMRQYLTNISRKKCQDKNTKFQWSPEAEEVL</sequence>
<dbReference type="PANTHER" id="PTHR13233:SF0">
    <property type="entry name" value="MICROSPHERULE PROTEIN 1"/>
    <property type="match status" value="1"/>
</dbReference>
<dbReference type="OrthoDB" id="10262769at2759"/>
<dbReference type="FunFam" id="2.60.200.20:FF:000052">
    <property type="entry name" value="Microspherule protein 1"/>
    <property type="match status" value="1"/>
</dbReference>
<feature type="compositionally biased region" description="Acidic residues" evidence="1">
    <location>
        <begin position="741"/>
        <end position="751"/>
    </location>
</feature>
<dbReference type="CDD" id="cd22687">
    <property type="entry name" value="FHA_MCRS1"/>
    <property type="match status" value="1"/>
</dbReference>
<dbReference type="STRING" id="4432.A0A1U7ZBL4"/>
<accession>A0A1U7ZBL4</accession>
<dbReference type="SUPFAM" id="SSF49879">
    <property type="entry name" value="SMAD/FHA domain"/>
    <property type="match status" value="1"/>
</dbReference>
<dbReference type="GO" id="GO:0031011">
    <property type="term" value="C:Ino80 complex"/>
    <property type="evidence" value="ECO:0007669"/>
    <property type="project" value="InterPro"/>
</dbReference>
<dbReference type="InterPro" id="IPR000253">
    <property type="entry name" value="FHA_dom"/>
</dbReference>
<dbReference type="RefSeq" id="XP_010250062.1">
    <property type="nucleotide sequence ID" value="XM_010251760.2"/>
</dbReference>
<dbReference type="Proteomes" id="UP000189703">
    <property type="component" value="Unplaced"/>
</dbReference>
<reference evidence="3" key="1">
    <citation type="submission" date="2025-08" db="UniProtKB">
        <authorList>
            <consortium name="RefSeq"/>
        </authorList>
    </citation>
    <scope>IDENTIFICATION</scope>
</reference>
<dbReference type="GO" id="GO:0002151">
    <property type="term" value="F:G-quadruplex RNA binding"/>
    <property type="evidence" value="ECO:0007669"/>
    <property type="project" value="InterPro"/>
</dbReference>
<dbReference type="OMA" id="NTCHPMS"/>
<feature type="region of interest" description="Disordered" evidence="1">
    <location>
        <begin position="548"/>
        <end position="574"/>
    </location>
</feature>
<organism evidence="2 3">
    <name type="scientific">Nelumbo nucifera</name>
    <name type="common">Sacred lotus</name>
    <dbReference type="NCBI Taxonomy" id="4432"/>
    <lineage>
        <taxon>Eukaryota</taxon>
        <taxon>Viridiplantae</taxon>
        <taxon>Streptophyta</taxon>
        <taxon>Embryophyta</taxon>
        <taxon>Tracheophyta</taxon>
        <taxon>Spermatophyta</taxon>
        <taxon>Magnoliopsida</taxon>
        <taxon>Proteales</taxon>
        <taxon>Nelumbonaceae</taxon>
        <taxon>Nelumbo</taxon>
    </lineage>
</organism>